<organism evidence="4 5">
    <name type="scientific">Thermoflexus hugenholtzii JAD2</name>
    <dbReference type="NCBI Taxonomy" id="877466"/>
    <lineage>
        <taxon>Bacteria</taxon>
        <taxon>Bacillati</taxon>
        <taxon>Chloroflexota</taxon>
        <taxon>Thermoflexia</taxon>
        <taxon>Thermoflexales</taxon>
        <taxon>Thermoflexaceae</taxon>
        <taxon>Thermoflexus</taxon>
    </lineage>
</organism>
<dbReference type="InParanoid" id="A0A212QQM9"/>
<dbReference type="Gene3D" id="2.40.50.140">
    <property type="entry name" value="Nucleic acid-binding proteins"/>
    <property type="match status" value="1"/>
</dbReference>
<dbReference type="InterPro" id="IPR002059">
    <property type="entry name" value="CSP_DNA-bd"/>
</dbReference>
<feature type="domain" description="CSD" evidence="3">
    <location>
        <begin position="59"/>
        <end position="122"/>
    </location>
</feature>
<dbReference type="PROSITE" id="PS00352">
    <property type="entry name" value="CSD_1"/>
    <property type="match status" value="1"/>
</dbReference>
<feature type="region of interest" description="Disordered" evidence="2">
    <location>
        <begin position="124"/>
        <end position="146"/>
    </location>
</feature>
<dbReference type="PANTHER" id="PTHR11544">
    <property type="entry name" value="COLD SHOCK DOMAIN CONTAINING PROTEINS"/>
    <property type="match status" value="1"/>
</dbReference>
<dbReference type="Pfam" id="PF00313">
    <property type="entry name" value="CSD"/>
    <property type="match status" value="1"/>
</dbReference>
<dbReference type="InterPro" id="IPR012340">
    <property type="entry name" value="NA-bd_OB-fold"/>
</dbReference>
<dbReference type="Proteomes" id="UP000197025">
    <property type="component" value="Unassembled WGS sequence"/>
</dbReference>
<reference evidence="5" key="1">
    <citation type="submission" date="2017-06" db="EMBL/GenBank/DDBJ databases">
        <authorList>
            <person name="Varghese N."/>
            <person name="Submissions S."/>
        </authorList>
    </citation>
    <scope>NUCLEOTIDE SEQUENCE [LARGE SCALE GENOMIC DNA]</scope>
    <source>
        <strain evidence="5">JAD2</strain>
    </source>
</reference>
<dbReference type="InterPro" id="IPR011129">
    <property type="entry name" value="CSD"/>
</dbReference>
<dbReference type="SMART" id="SM00357">
    <property type="entry name" value="CSP"/>
    <property type="match status" value="1"/>
</dbReference>
<dbReference type="RefSeq" id="WP_159461571.1">
    <property type="nucleotide sequence ID" value="NZ_FYEK01000018.1"/>
</dbReference>
<dbReference type="GO" id="GO:0003676">
    <property type="term" value="F:nucleic acid binding"/>
    <property type="evidence" value="ECO:0007669"/>
    <property type="project" value="InterPro"/>
</dbReference>
<dbReference type="InterPro" id="IPR025306">
    <property type="entry name" value="Zn-bnd_dom_prob"/>
</dbReference>
<comment type="subcellular location">
    <subcellularLocation>
        <location evidence="1">Cytoplasm</location>
    </subcellularLocation>
</comment>
<evidence type="ECO:0000256" key="2">
    <source>
        <dbReference type="SAM" id="MobiDB-lite"/>
    </source>
</evidence>
<dbReference type="PRINTS" id="PR00050">
    <property type="entry name" value="COLDSHOCK"/>
</dbReference>
<name>A0A212QQM9_9CHLR</name>
<dbReference type="OrthoDB" id="9810590at2"/>
<dbReference type="InterPro" id="IPR019844">
    <property type="entry name" value="CSD_CS"/>
</dbReference>
<dbReference type="InterPro" id="IPR050181">
    <property type="entry name" value="Cold_shock_domain"/>
</dbReference>
<gene>
    <name evidence="4" type="ORF">SAMN02746019_00003810</name>
</gene>
<evidence type="ECO:0000259" key="3">
    <source>
        <dbReference type="PROSITE" id="PS51857"/>
    </source>
</evidence>
<dbReference type="Pfam" id="PF13451">
    <property type="entry name" value="zf_Tbcl"/>
    <property type="match status" value="1"/>
</dbReference>
<dbReference type="CDD" id="cd04458">
    <property type="entry name" value="CSP_CDS"/>
    <property type="match status" value="1"/>
</dbReference>
<sequence length="146" mass="16122">MPFADKLLTCEKCGRPFVFTVTEQRRMVEAGQPLVEPTMCPKCRAEAARPKRKLEPGQVYEGRVKWFSPEKGYGFIRCEDGTEIFFHRTGIVRPGLVLEANQPVTFEVEVTPKGPQAVRVTPVAATQASASAERDPEAGILREGSG</sequence>
<dbReference type="AlphaFoldDB" id="A0A212QQM9"/>
<dbReference type="SUPFAM" id="SSF50249">
    <property type="entry name" value="Nucleic acid-binding proteins"/>
    <property type="match status" value="1"/>
</dbReference>
<evidence type="ECO:0000313" key="5">
    <source>
        <dbReference type="Proteomes" id="UP000197025"/>
    </source>
</evidence>
<accession>A0A212QQM9</accession>
<dbReference type="GO" id="GO:0005737">
    <property type="term" value="C:cytoplasm"/>
    <property type="evidence" value="ECO:0007669"/>
    <property type="project" value="UniProtKB-SubCell"/>
</dbReference>
<protein>
    <submittedName>
        <fullName evidence="4">Cold shock protein, CspA family</fullName>
    </submittedName>
</protein>
<evidence type="ECO:0000313" key="4">
    <source>
        <dbReference type="EMBL" id="SNB61740.1"/>
    </source>
</evidence>
<keyword evidence="5" id="KW-1185">Reference proteome</keyword>
<dbReference type="EMBL" id="FYEK01000018">
    <property type="protein sequence ID" value="SNB61740.1"/>
    <property type="molecule type" value="Genomic_DNA"/>
</dbReference>
<proteinExistence type="predicted"/>
<dbReference type="PROSITE" id="PS51857">
    <property type="entry name" value="CSD_2"/>
    <property type="match status" value="1"/>
</dbReference>
<evidence type="ECO:0000256" key="1">
    <source>
        <dbReference type="RuleBase" id="RU000408"/>
    </source>
</evidence>